<gene>
    <name evidence="2" type="ORF">TSUD_170820</name>
</gene>
<dbReference type="GO" id="GO:0004185">
    <property type="term" value="F:serine-type carboxypeptidase activity"/>
    <property type="evidence" value="ECO:0007669"/>
    <property type="project" value="InterPro"/>
</dbReference>
<dbReference type="AlphaFoldDB" id="A0A2Z6LSG8"/>
<reference evidence="3" key="1">
    <citation type="journal article" date="2017" name="Front. Plant Sci.">
        <title>Climate Clever Clovers: New Paradigm to Reduce the Environmental Footprint of Ruminants by Breeding Low Methanogenic Forages Utilizing Haplotype Variation.</title>
        <authorList>
            <person name="Kaur P."/>
            <person name="Appels R."/>
            <person name="Bayer P.E."/>
            <person name="Keeble-Gagnere G."/>
            <person name="Wang J."/>
            <person name="Hirakawa H."/>
            <person name="Shirasawa K."/>
            <person name="Vercoe P."/>
            <person name="Stefanova K."/>
            <person name="Durmic Z."/>
            <person name="Nichols P."/>
            <person name="Revell C."/>
            <person name="Isobe S.N."/>
            <person name="Edwards D."/>
            <person name="Erskine W."/>
        </authorList>
    </citation>
    <scope>NUCLEOTIDE SEQUENCE [LARGE SCALE GENOMIC DNA]</scope>
    <source>
        <strain evidence="3">cv. Daliak</strain>
    </source>
</reference>
<protein>
    <submittedName>
        <fullName evidence="2">Uncharacterized protein</fullName>
    </submittedName>
</protein>
<evidence type="ECO:0000313" key="3">
    <source>
        <dbReference type="Proteomes" id="UP000242715"/>
    </source>
</evidence>
<keyword evidence="3" id="KW-1185">Reference proteome</keyword>
<organism evidence="2 3">
    <name type="scientific">Trifolium subterraneum</name>
    <name type="common">Subterranean clover</name>
    <dbReference type="NCBI Taxonomy" id="3900"/>
    <lineage>
        <taxon>Eukaryota</taxon>
        <taxon>Viridiplantae</taxon>
        <taxon>Streptophyta</taxon>
        <taxon>Embryophyta</taxon>
        <taxon>Tracheophyta</taxon>
        <taxon>Spermatophyta</taxon>
        <taxon>Magnoliopsida</taxon>
        <taxon>eudicotyledons</taxon>
        <taxon>Gunneridae</taxon>
        <taxon>Pentapetalae</taxon>
        <taxon>rosids</taxon>
        <taxon>fabids</taxon>
        <taxon>Fabales</taxon>
        <taxon>Fabaceae</taxon>
        <taxon>Papilionoideae</taxon>
        <taxon>50 kb inversion clade</taxon>
        <taxon>NPAAA clade</taxon>
        <taxon>Hologalegina</taxon>
        <taxon>IRL clade</taxon>
        <taxon>Trifolieae</taxon>
        <taxon>Trifolium</taxon>
    </lineage>
</organism>
<dbReference type="OrthoDB" id="443318at2759"/>
<dbReference type="GO" id="GO:0006508">
    <property type="term" value="P:proteolysis"/>
    <property type="evidence" value="ECO:0007669"/>
    <property type="project" value="InterPro"/>
</dbReference>
<dbReference type="Gene3D" id="3.40.50.1820">
    <property type="entry name" value="alpha/beta hydrolase"/>
    <property type="match status" value="1"/>
</dbReference>
<evidence type="ECO:0000256" key="1">
    <source>
        <dbReference type="ARBA" id="ARBA00009431"/>
    </source>
</evidence>
<evidence type="ECO:0000313" key="2">
    <source>
        <dbReference type="EMBL" id="GAU19856.1"/>
    </source>
</evidence>
<dbReference type="Proteomes" id="UP000242715">
    <property type="component" value="Unassembled WGS sequence"/>
</dbReference>
<dbReference type="EMBL" id="DF973205">
    <property type="protein sequence ID" value="GAU19856.1"/>
    <property type="molecule type" value="Genomic_DNA"/>
</dbReference>
<dbReference type="InterPro" id="IPR029058">
    <property type="entry name" value="AB_hydrolase_fold"/>
</dbReference>
<accession>A0A2Z6LSG8</accession>
<comment type="similarity">
    <text evidence="1">Belongs to the peptidase S10 family.</text>
</comment>
<dbReference type="Pfam" id="PF00450">
    <property type="entry name" value="Peptidase_S10"/>
    <property type="match status" value="1"/>
</dbReference>
<proteinExistence type="inferred from homology"/>
<sequence>MVLLRESTNVVEAKGGGAEEEDRILELPGQPKVLFKQFSGYVTVNHEAGRALFYWLTEAQQNPLNKPLVIWLNGG</sequence>
<dbReference type="SUPFAM" id="SSF53474">
    <property type="entry name" value="alpha/beta-Hydrolases"/>
    <property type="match status" value="1"/>
</dbReference>
<dbReference type="InterPro" id="IPR001563">
    <property type="entry name" value="Peptidase_S10"/>
</dbReference>
<name>A0A2Z6LSG8_TRISU</name>